<proteinExistence type="predicted"/>
<reference evidence="2 3" key="1">
    <citation type="submission" date="2023-07" db="EMBL/GenBank/DDBJ databases">
        <title>Sequencing the genomes of 1000 actinobacteria strains.</title>
        <authorList>
            <person name="Klenk H.-P."/>
        </authorList>
    </citation>
    <scope>NUCLEOTIDE SEQUENCE [LARGE SCALE GENOMIC DNA]</scope>
    <source>
        <strain evidence="2 3">DSM 44388</strain>
    </source>
</reference>
<keyword evidence="3" id="KW-1185">Reference proteome</keyword>
<evidence type="ECO:0000256" key="1">
    <source>
        <dbReference type="SAM" id="MobiDB-lite"/>
    </source>
</evidence>
<feature type="compositionally biased region" description="Low complexity" evidence="1">
    <location>
        <begin position="38"/>
        <end position="61"/>
    </location>
</feature>
<organism evidence="2 3">
    <name type="scientific">Kineosporia succinea</name>
    <dbReference type="NCBI Taxonomy" id="84632"/>
    <lineage>
        <taxon>Bacteria</taxon>
        <taxon>Bacillati</taxon>
        <taxon>Actinomycetota</taxon>
        <taxon>Actinomycetes</taxon>
        <taxon>Kineosporiales</taxon>
        <taxon>Kineosporiaceae</taxon>
        <taxon>Kineosporia</taxon>
    </lineage>
</organism>
<dbReference type="RefSeq" id="WP_307241457.1">
    <property type="nucleotide sequence ID" value="NZ_JAUSQZ010000001.1"/>
</dbReference>
<accession>A0ABT9P388</accession>
<protein>
    <submittedName>
        <fullName evidence="2">Uncharacterized protein</fullName>
    </submittedName>
</protein>
<comment type="caution">
    <text evidence="2">The sequence shown here is derived from an EMBL/GenBank/DDBJ whole genome shotgun (WGS) entry which is preliminary data.</text>
</comment>
<name>A0ABT9P388_9ACTN</name>
<gene>
    <name evidence="2" type="ORF">J2S57_002299</name>
</gene>
<sequence>MRNSSKPGGRRQPKWRLWTVGVSAVVLAVGGTTAVLQQSSTAAPASTTASSSSESTNTTTAQVASDGTVTTAAANCSRAASKTAKVRITNVKLPAKVKGYGNQGDTEAIPMAVAAASNGRSWLAWLGTNEKVYLQQLGCDDKLIGKAVSFAGIDLQDVSADAKGGALLITKKGSCGTGPLCGGTSSPCNTMHLIRFNTSGKLVSNTQVTNLTSTRKGYSNGARFVWWYQHHGRLAFDGTNYSAYFGTAITVKNGNCVDIHQGDRFQTVNASTGKIVKGKSVDFGCSHAWTSRIIYDPAKKKFVMTCATDNNCRIAQPDPYRTVAAGKCDGTLFNGDLVLAGTGYWNAWSQGNAVRISRFTTGAANKTVKPGVATQHPHLVRYSKSKMLLTWGSGTTTKAKILSRSTGATIGSTLTIKAKDHDFMSWKEYKDGSTAYAASGANSNYIKIARVMPVS</sequence>
<evidence type="ECO:0000313" key="3">
    <source>
        <dbReference type="Proteomes" id="UP001235712"/>
    </source>
</evidence>
<evidence type="ECO:0000313" key="2">
    <source>
        <dbReference type="EMBL" id="MDP9826550.1"/>
    </source>
</evidence>
<dbReference type="EMBL" id="JAUSQZ010000001">
    <property type="protein sequence ID" value="MDP9826550.1"/>
    <property type="molecule type" value="Genomic_DNA"/>
</dbReference>
<dbReference type="Proteomes" id="UP001235712">
    <property type="component" value="Unassembled WGS sequence"/>
</dbReference>
<feature type="region of interest" description="Disordered" evidence="1">
    <location>
        <begin position="38"/>
        <end position="65"/>
    </location>
</feature>